<organism evidence="6 7">
    <name type="scientific">Poecilia mexicana</name>
    <dbReference type="NCBI Taxonomy" id="48701"/>
    <lineage>
        <taxon>Eukaryota</taxon>
        <taxon>Metazoa</taxon>
        <taxon>Chordata</taxon>
        <taxon>Craniata</taxon>
        <taxon>Vertebrata</taxon>
        <taxon>Euteleostomi</taxon>
        <taxon>Actinopterygii</taxon>
        <taxon>Neopterygii</taxon>
        <taxon>Teleostei</taxon>
        <taxon>Neoteleostei</taxon>
        <taxon>Acanthomorphata</taxon>
        <taxon>Ovalentaria</taxon>
        <taxon>Atherinomorphae</taxon>
        <taxon>Cyprinodontiformes</taxon>
        <taxon>Poeciliidae</taxon>
        <taxon>Poeciliinae</taxon>
        <taxon>Poecilia</taxon>
    </lineage>
</organism>
<evidence type="ECO:0000256" key="2">
    <source>
        <dbReference type="ARBA" id="ARBA00022514"/>
    </source>
</evidence>
<dbReference type="GO" id="GO:0006955">
    <property type="term" value="P:immune response"/>
    <property type="evidence" value="ECO:0007669"/>
    <property type="project" value="InterPro"/>
</dbReference>
<dbReference type="AlphaFoldDB" id="A0A3B3X6C8"/>
<dbReference type="GO" id="GO:0005615">
    <property type="term" value="C:extracellular space"/>
    <property type="evidence" value="ECO:0007669"/>
    <property type="project" value="UniProtKB-UniRule"/>
</dbReference>
<evidence type="ECO:0000313" key="7">
    <source>
        <dbReference type="Proteomes" id="UP000261480"/>
    </source>
</evidence>
<reference evidence="6" key="2">
    <citation type="submission" date="2025-09" db="UniProtKB">
        <authorList>
            <consortium name="Ensembl"/>
        </authorList>
    </citation>
    <scope>IDENTIFICATION</scope>
</reference>
<keyword evidence="4" id="KW-0145">Chemotaxis</keyword>
<dbReference type="GO" id="GO:0008009">
    <property type="term" value="F:chemokine activity"/>
    <property type="evidence" value="ECO:0007669"/>
    <property type="project" value="InterPro"/>
</dbReference>
<dbReference type="InterPro" id="IPR036048">
    <property type="entry name" value="Interleukin_8-like_sf"/>
</dbReference>
<dbReference type="InterPro" id="IPR033899">
    <property type="entry name" value="CXC_Chemokine_domain"/>
</dbReference>
<dbReference type="GO" id="GO:0006952">
    <property type="term" value="P:defense response"/>
    <property type="evidence" value="ECO:0007669"/>
    <property type="project" value="InterPro"/>
</dbReference>
<dbReference type="PRINTS" id="PR00436">
    <property type="entry name" value="INTERLEUKIN8"/>
</dbReference>
<dbReference type="PROSITE" id="PS00471">
    <property type="entry name" value="SMALL_CYTOKINES_CXC"/>
    <property type="match status" value="1"/>
</dbReference>
<feature type="domain" description="Chemokine interleukin-8-like" evidence="5">
    <location>
        <begin position="34"/>
        <end position="94"/>
    </location>
</feature>
<dbReference type="Pfam" id="PF00048">
    <property type="entry name" value="IL8"/>
    <property type="match status" value="1"/>
</dbReference>
<name>A0A3B3X6C8_9TELE</name>
<evidence type="ECO:0000256" key="4">
    <source>
        <dbReference type="RuleBase" id="RU361149"/>
    </source>
</evidence>
<sequence length="96" mass="11022">FLTYAVNISPQLLRNAVVVKKTINSLFYTVIPDIRYCHCIKTIRAVRRSRIADVNVYEPSPACPHREVIVTMTDNSQRCLDPESKFTKNLLRGVEN</sequence>
<evidence type="ECO:0000313" key="6">
    <source>
        <dbReference type="Ensembl" id="ENSPMEP00000010587.1"/>
    </source>
</evidence>
<comment type="similarity">
    <text evidence="1 4">Belongs to the intercrine alpha (chemokine CxC) family.</text>
</comment>
<reference evidence="6" key="1">
    <citation type="submission" date="2025-08" db="UniProtKB">
        <authorList>
            <consortium name="Ensembl"/>
        </authorList>
    </citation>
    <scope>IDENTIFICATION</scope>
</reference>
<dbReference type="Gene3D" id="2.40.50.40">
    <property type="match status" value="1"/>
</dbReference>
<dbReference type="Proteomes" id="UP000261480">
    <property type="component" value="Unplaced"/>
</dbReference>
<keyword evidence="7" id="KW-1185">Reference proteome</keyword>
<dbReference type="Ensembl" id="ENSPMET00000017470.1">
    <property type="protein sequence ID" value="ENSPMEP00000010587.1"/>
    <property type="gene ID" value="ENSPMEG00000000248.1"/>
</dbReference>
<keyword evidence="4" id="KW-0964">Secreted</keyword>
<comment type="subcellular location">
    <subcellularLocation>
        <location evidence="4">Secreted</location>
    </subcellularLocation>
</comment>
<protein>
    <recommendedName>
        <fullName evidence="4">C-X-C motif chemokine</fullName>
    </recommendedName>
</protein>
<dbReference type="PRINTS" id="PR00437">
    <property type="entry name" value="SMALLCYTKCXC"/>
</dbReference>
<dbReference type="InterPro" id="IPR018048">
    <property type="entry name" value="Chemokine_CXC_CS"/>
</dbReference>
<dbReference type="CDD" id="cd00273">
    <property type="entry name" value="Chemokine_CXC"/>
    <property type="match status" value="1"/>
</dbReference>
<proteinExistence type="inferred from homology"/>
<evidence type="ECO:0000256" key="3">
    <source>
        <dbReference type="ARBA" id="ARBA00023157"/>
    </source>
</evidence>
<keyword evidence="3" id="KW-1015">Disulfide bond</keyword>
<dbReference type="InterPro" id="IPR001811">
    <property type="entry name" value="Chemokine_IL8-like_dom"/>
</dbReference>
<dbReference type="InterPro" id="IPR001089">
    <property type="entry name" value="Chemokine_CXC"/>
</dbReference>
<dbReference type="STRING" id="48701.ENSPMEP00000010587"/>
<evidence type="ECO:0000259" key="5">
    <source>
        <dbReference type="SMART" id="SM00199"/>
    </source>
</evidence>
<keyword evidence="2 4" id="KW-0202">Cytokine</keyword>
<accession>A0A3B3X6C8</accession>
<dbReference type="SUPFAM" id="SSF54117">
    <property type="entry name" value="Interleukin 8-like chemokines"/>
    <property type="match status" value="1"/>
</dbReference>
<dbReference type="SMART" id="SM00199">
    <property type="entry name" value="SCY"/>
    <property type="match status" value="1"/>
</dbReference>
<evidence type="ECO:0000256" key="1">
    <source>
        <dbReference type="ARBA" id="ARBA00010665"/>
    </source>
</evidence>